<sequence length="175" mass="19810">MAFCIAGHHAGLANGNGEGDNRRTLAQRLALAFGKDIPELDPVWQQEIVLPEKLPAPPLKPDAHHKWFSYAFFIRMLYFCLVDADFLDTEAFYACVEGKSIQRGGYPDLNALQQRFNTFIESFRQIAKQAPANEAERHRAALNRLRSNILDHAVAQTPALHRANPRKRTRCLVES</sequence>
<feature type="domain" description="HD Cas3-type" evidence="1">
    <location>
        <begin position="1"/>
        <end position="87"/>
    </location>
</feature>
<dbReference type="InterPro" id="IPR006483">
    <property type="entry name" value="CRISPR-assoc_Cas3_HD"/>
</dbReference>
<evidence type="ECO:0000313" key="2">
    <source>
        <dbReference type="EMBL" id="OOF52118.1"/>
    </source>
</evidence>
<reference evidence="2 3" key="1">
    <citation type="submission" date="2016-10" db="EMBL/GenBank/DDBJ databases">
        <title>Rodentibacter gen. nov. and new species.</title>
        <authorList>
            <person name="Christensen H."/>
        </authorList>
    </citation>
    <scope>NUCLEOTIDE SEQUENCE [LARGE SCALE GENOMIC DNA]</scope>
    <source>
        <strain evidence="3">ppn416</strain>
    </source>
</reference>
<organism evidence="2 3">
    <name type="scientific">Rodentibacter genomosp. 1</name>
    <dbReference type="NCBI Taxonomy" id="1908264"/>
    <lineage>
        <taxon>Bacteria</taxon>
        <taxon>Pseudomonadati</taxon>
        <taxon>Pseudomonadota</taxon>
        <taxon>Gammaproteobacteria</taxon>
        <taxon>Pasteurellales</taxon>
        <taxon>Pasteurellaceae</taxon>
        <taxon>Rodentibacter</taxon>
    </lineage>
</organism>
<accession>A0A1V3J9I8</accession>
<dbReference type="AlphaFoldDB" id="A0A1V3J9I8"/>
<dbReference type="PROSITE" id="PS51643">
    <property type="entry name" value="HD_CAS3"/>
    <property type="match status" value="1"/>
</dbReference>
<comment type="caution">
    <text evidence="2">The sequence shown here is derived from an EMBL/GenBank/DDBJ whole genome shotgun (WGS) entry which is preliminary data.</text>
</comment>
<dbReference type="CDD" id="cd09641">
    <property type="entry name" value="Cas3''_I"/>
    <property type="match status" value="1"/>
</dbReference>
<proteinExistence type="predicted"/>
<evidence type="ECO:0000313" key="3">
    <source>
        <dbReference type="Proteomes" id="UP000188481"/>
    </source>
</evidence>
<dbReference type="RefSeq" id="WP_244153065.1">
    <property type="nucleotide sequence ID" value="NZ_MLHN01000001.1"/>
</dbReference>
<dbReference type="EMBL" id="MLHN01000001">
    <property type="protein sequence ID" value="OOF52118.1"/>
    <property type="molecule type" value="Genomic_DNA"/>
</dbReference>
<keyword evidence="3" id="KW-1185">Reference proteome</keyword>
<protein>
    <recommendedName>
        <fullName evidence="1">HD Cas3-type domain-containing protein</fullName>
    </recommendedName>
</protein>
<dbReference type="Proteomes" id="UP000188481">
    <property type="component" value="Unassembled WGS sequence"/>
</dbReference>
<name>A0A1V3J9I8_9PAST</name>
<gene>
    <name evidence="2" type="ORF">BKK54_00405</name>
</gene>
<evidence type="ECO:0000259" key="1">
    <source>
        <dbReference type="PROSITE" id="PS51643"/>
    </source>
</evidence>
<dbReference type="STRING" id="1908264.BKK54_00405"/>